<sequence>MPPHRHIEVFQTVMLVGSFTEAARLLRSSQPTVSRMVRELQDMAGFALFIRRNGMMVPTAEALALHQEVERSFVGLDRIAERMEQIRHHRTSTLRIVAMPVLSASFIPRAIARFSRLHPDVQVTLQVHRSEAIASWVPNEQFDVGFSMLPMEKEGVTAELFCAAPALCVFRPPHRLEAHDIIRPADLQGEDFVGHGPNSFAARALTRVFDDAGVRPRIVANTPLSAIACQMVLEGLGVTLCDAFTASDFQARGLVARPFEPSFDFNYGVLLPHKNQNEKLANIFMEICRDNLAERFPAKGGQPGSKLL</sequence>
<reference evidence="6 7" key="1">
    <citation type="submission" date="2016-11" db="EMBL/GenBank/DDBJ databases">
        <authorList>
            <person name="Varghese N."/>
            <person name="Submissions S."/>
        </authorList>
    </citation>
    <scope>NUCLEOTIDE SEQUENCE [LARGE SCALE GENOMIC DNA]</scope>
    <source>
        <strain evidence="6 7">DSM 21988</strain>
    </source>
</reference>
<dbReference type="Gene3D" id="1.10.10.10">
    <property type="entry name" value="Winged helix-like DNA-binding domain superfamily/Winged helix DNA-binding domain"/>
    <property type="match status" value="1"/>
</dbReference>
<dbReference type="InterPro" id="IPR000847">
    <property type="entry name" value="LysR_HTH_N"/>
</dbReference>
<dbReference type="PRINTS" id="PR00039">
    <property type="entry name" value="HTHLYSR"/>
</dbReference>
<dbReference type="Pfam" id="PF03466">
    <property type="entry name" value="LysR_substrate"/>
    <property type="match status" value="1"/>
</dbReference>
<dbReference type="CDD" id="cd08415">
    <property type="entry name" value="PBP2_LysR_opines_like"/>
    <property type="match status" value="1"/>
</dbReference>
<proteinExistence type="inferred from homology"/>
<dbReference type="InterPro" id="IPR036388">
    <property type="entry name" value="WH-like_DNA-bd_sf"/>
</dbReference>
<dbReference type="InterPro" id="IPR036390">
    <property type="entry name" value="WH_DNA-bd_sf"/>
</dbReference>
<dbReference type="GO" id="GO:0003677">
    <property type="term" value="F:DNA binding"/>
    <property type="evidence" value="ECO:0007669"/>
    <property type="project" value="UniProtKB-KW"/>
</dbReference>
<evidence type="ECO:0000256" key="1">
    <source>
        <dbReference type="ARBA" id="ARBA00009437"/>
    </source>
</evidence>
<evidence type="ECO:0000256" key="4">
    <source>
        <dbReference type="ARBA" id="ARBA00023163"/>
    </source>
</evidence>
<organism evidence="6 7">
    <name type="scientific">Aureimonas altamirensis DSM 21988</name>
    <dbReference type="NCBI Taxonomy" id="1121026"/>
    <lineage>
        <taxon>Bacteria</taxon>
        <taxon>Pseudomonadati</taxon>
        <taxon>Pseudomonadota</taxon>
        <taxon>Alphaproteobacteria</taxon>
        <taxon>Hyphomicrobiales</taxon>
        <taxon>Aurantimonadaceae</taxon>
        <taxon>Aureimonas</taxon>
    </lineage>
</organism>
<dbReference type="Proteomes" id="UP000184290">
    <property type="component" value="Unassembled WGS sequence"/>
</dbReference>
<name>A0ABY1IRB7_9HYPH</name>
<dbReference type="PANTHER" id="PTHR30427">
    <property type="entry name" value="TRANSCRIPTIONAL ACTIVATOR PROTEIN LYSR"/>
    <property type="match status" value="1"/>
</dbReference>
<keyword evidence="2" id="KW-0805">Transcription regulation</keyword>
<evidence type="ECO:0000313" key="7">
    <source>
        <dbReference type="Proteomes" id="UP000184290"/>
    </source>
</evidence>
<evidence type="ECO:0000256" key="2">
    <source>
        <dbReference type="ARBA" id="ARBA00023015"/>
    </source>
</evidence>
<feature type="domain" description="HTH lysR-type" evidence="5">
    <location>
        <begin position="1"/>
        <end position="59"/>
    </location>
</feature>
<gene>
    <name evidence="6" type="ORF">SAMN02745911_3964</name>
</gene>
<dbReference type="SUPFAM" id="SSF46785">
    <property type="entry name" value="Winged helix' DNA-binding domain"/>
    <property type="match status" value="1"/>
</dbReference>
<dbReference type="PANTHER" id="PTHR30427:SF1">
    <property type="entry name" value="TRANSCRIPTIONAL ACTIVATOR PROTEIN LYSR"/>
    <property type="match status" value="1"/>
</dbReference>
<dbReference type="InterPro" id="IPR005119">
    <property type="entry name" value="LysR_subst-bd"/>
</dbReference>
<dbReference type="PROSITE" id="PS50931">
    <property type="entry name" value="HTH_LYSR"/>
    <property type="match status" value="1"/>
</dbReference>
<dbReference type="EMBL" id="FQZC01000006">
    <property type="protein sequence ID" value="SHK01524.1"/>
    <property type="molecule type" value="Genomic_DNA"/>
</dbReference>
<dbReference type="RefSeq" id="WP_060610865.1">
    <property type="nucleotide sequence ID" value="NZ_FQZC01000006.1"/>
</dbReference>
<evidence type="ECO:0000259" key="5">
    <source>
        <dbReference type="PROSITE" id="PS50931"/>
    </source>
</evidence>
<accession>A0ABY1IRB7</accession>
<keyword evidence="3 6" id="KW-0238">DNA-binding</keyword>
<keyword evidence="7" id="KW-1185">Reference proteome</keyword>
<comment type="similarity">
    <text evidence="1">Belongs to the LysR transcriptional regulatory family.</text>
</comment>
<protein>
    <submittedName>
        <fullName evidence="6">DNA-binding transcriptional regulator, LysR family</fullName>
    </submittedName>
</protein>
<keyword evidence="4" id="KW-0804">Transcription</keyword>
<evidence type="ECO:0000313" key="6">
    <source>
        <dbReference type="EMBL" id="SHK01524.1"/>
    </source>
</evidence>
<dbReference type="Pfam" id="PF00126">
    <property type="entry name" value="HTH_1"/>
    <property type="match status" value="1"/>
</dbReference>
<dbReference type="Gene3D" id="3.40.190.290">
    <property type="match status" value="1"/>
</dbReference>
<comment type="caution">
    <text evidence="6">The sequence shown here is derived from an EMBL/GenBank/DDBJ whole genome shotgun (WGS) entry which is preliminary data.</text>
</comment>
<dbReference type="SUPFAM" id="SSF53850">
    <property type="entry name" value="Periplasmic binding protein-like II"/>
    <property type="match status" value="1"/>
</dbReference>
<evidence type="ECO:0000256" key="3">
    <source>
        <dbReference type="ARBA" id="ARBA00023125"/>
    </source>
</evidence>
<dbReference type="InterPro" id="IPR037424">
    <property type="entry name" value="NocR_PBP2"/>
</dbReference>